<comment type="caution">
    <text evidence="1">The sequence shown here is derived from an EMBL/GenBank/DDBJ whole genome shotgun (WGS) entry which is preliminary data.</text>
</comment>
<reference evidence="2" key="1">
    <citation type="submission" date="2017-03" db="EMBL/GenBank/DDBJ databases">
        <title>Phytopthora megakarya and P. palmivora, two closely related causual agents of cacao black pod achieved similar genome size and gene model numbers by different mechanisms.</title>
        <authorList>
            <person name="Ali S."/>
            <person name="Shao J."/>
            <person name="Larry D.J."/>
            <person name="Kronmiller B."/>
            <person name="Shen D."/>
            <person name="Strem M.D."/>
            <person name="Melnick R.L."/>
            <person name="Guiltinan M.J."/>
            <person name="Tyler B.M."/>
            <person name="Meinhardt L.W."/>
            <person name="Bailey B.A."/>
        </authorList>
    </citation>
    <scope>NUCLEOTIDE SEQUENCE [LARGE SCALE GENOMIC DNA]</scope>
    <source>
        <strain evidence="2">zdho120</strain>
    </source>
</reference>
<dbReference type="STRING" id="4795.A0A225VNW9"/>
<organism evidence="1 2">
    <name type="scientific">Phytophthora megakarya</name>
    <dbReference type="NCBI Taxonomy" id="4795"/>
    <lineage>
        <taxon>Eukaryota</taxon>
        <taxon>Sar</taxon>
        <taxon>Stramenopiles</taxon>
        <taxon>Oomycota</taxon>
        <taxon>Peronosporomycetes</taxon>
        <taxon>Peronosporales</taxon>
        <taxon>Peronosporaceae</taxon>
        <taxon>Phytophthora</taxon>
    </lineage>
</organism>
<evidence type="ECO:0000313" key="1">
    <source>
        <dbReference type="EMBL" id="OWZ07241.1"/>
    </source>
</evidence>
<name>A0A225VNW9_9STRA</name>
<gene>
    <name evidence="1" type="ORF">PHMEG_00020390</name>
</gene>
<dbReference type="Proteomes" id="UP000198211">
    <property type="component" value="Unassembled WGS sequence"/>
</dbReference>
<proteinExistence type="predicted"/>
<sequence length="128" mass="14402">MVRVVHPGIIRLSDSTSSETRREKSNAKLMVAFMKLFLPDGFQLDVSPPQYRDDVLGVSAKKALLTFLLQHNITARGAQNVLKCMRKLHKSDHLNDHIRRYQQRQAAGCIFDPPPGHTNNLIALVCAL</sequence>
<dbReference type="AlphaFoldDB" id="A0A225VNW9"/>
<protein>
    <submittedName>
        <fullName evidence="1">Uncharacterized protein</fullName>
    </submittedName>
</protein>
<dbReference type="OrthoDB" id="110301at2759"/>
<accession>A0A225VNW9</accession>
<evidence type="ECO:0000313" key="2">
    <source>
        <dbReference type="Proteomes" id="UP000198211"/>
    </source>
</evidence>
<dbReference type="EMBL" id="NBNE01003615">
    <property type="protein sequence ID" value="OWZ07241.1"/>
    <property type="molecule type" value="Genomic_DNA"/>
</dbReference>
<keyword evidence="2" id="KW-1185">Reference proteome</keyword>